<dbReference type="AlphaFoldDB" id="A0A916TZR4"/>
<dbReference type="Proteomes" id="UP000641514">
    <property type="component" value="Unassembled WGS sequence"/>
</dbReference>
<feature type="chain" id="PRO_5036905002" description="DUF916 domain-containing protein" evidence="2">
    <location>
        <begin position="23"/>
        <end position="329"/>
    </location>
</feature>
<keyword evidence="1" id="KW-0472">Membrane</keyword>
<dbReference type="EMBL" id="BMJH01000001">
    <property type="protein sequence ID" value="GGC54342.1"/>
    <property type="molecule type" value="Genomic_DNA"/>
</dbReference>
<keyword evidence="4" id="KW-1185">Reference proteome</keyword>
<evidence type="ECO:0000313" key="3">
    <source>
        <dbReference type="EMBL" id="GGC54342.1"/>
    </source>
</evidence>
<protein>
    <recommendedName>
        <fullName evidence="5">DUF916 domain-containing protein</fullName>
    </recommendedName>
</protein>
<gene>
    <name evidence="3" type="ORF">GCM10011410_03380</name>
</gene>
<keyword evidence="1" id="KW-1133">Transmembrane helix</keyword>
<reference evidence="3" key="1">
    <citation type="journal article" date="2014" name="Int. J. Syst. Evol. Microbiol.">
        <title>Complete genome sequence of Corynebacterium casei LMG S-19264T (=DSM 44701T), isolated from a smear-ripened cheese.</title>
        <authorList>
            <consortium name="US DOE Joint Genome Institute (JGI-PGF)"/>
            <person name="Walter F."/>
            <person name="Albersmeier A."/>
            <person name="Kalinowski J."/>
            <person name="Ruckert C."/>
        </authorList>
    </citation>
    <scope>NUCLEOTIDE SEQUENCE</scope>
    <source>
        <strain evidence="3">CGMCC 1.15478</strain>
    </source>
</reference>
<reference evidence="3" key="2">
    <citation type="submission" date="2020-09" db="EMBL/GenBank/DDBJ databases">
        <authorList>
            <person name="Sun Q."/>
            <person name="Zhou Y."/>
        </authorList>
    </citation>
    <scope>NUCLEOTIDE SEQUENCE</scope>
    <source>
        <strain evidence="3">CGMCC 1.15478</strain>
    </source>
</reference>
<evidence type="ECO:0008006" key="5">
    <source>
        <dbReference type="Google" id="ProtNLM"/>
    </source>
</evidence>
<dbReference type="RefSeq" id="WP_188670051.1">
    <property type="nucleotide sequence ID" value="NZ_BMJH01000001.1"/>
</dbReference>
<name>A0A916TZR4_9ACTN</name>
<sequence>MRKLLPVALAAALVLPVSAVSAQPTPELDRVENPGLGIRLLEAPEHLKDDPRAQVYVIDRVDAGTSFDRRIEVSNRTGADQAVDVYVGAADINSDGAFTVGDADAANELTGWMELDTNQLTLDDRETAEVTLTIDVPEDAEDGERYAVVWAQIASGSPDEGGAIVVNRVGIRTYLAVGDENALLPDFAITSVTPQRNDDGVAELVVSFDNTGGRAVDVSGEVELSEGPGGVRAGPFNSDPVTVAPGGQGASVFTLTAGLPNGPWQAEITLRSGLLERTYSSAITFPDTGVGDAIATDESRPAWLWVSIALLTLAIILAAVVAWRKTRSE</sequence>
<feature type="transmembrane region" description="Helical" evidence="1">
    <location>
        <begin position="302"/>
        <end position="323"/>
    </location>
</feature>
<comment type="caution">
    <text evidence="3">The sequence shown here is derived from an EMBL/GenBank/DDBJ whole genome shotgun (WGS) entry which is preliminary data.</text>
</comment>
<accession>A0A916TZR4</accession>
<proteinExistence type="predicted"/>
<keyword evidence="1" id="KW-0812">Transmembrane</keyword>
<evidence type="ECO:0000256" key="2">
    <source>
        <dbReference type="SAM" id="SignalP"/>
    </source>
</evidence>
<evidence type="ECO:0000256" key="1">
    <source>
        <dbReference type="SAM" id="Phobius"/>
    </source>
</evidence>
<keyword evidence="2" id="KW-0732">Signal</keyword>
<feature type="signal peptide" evidence="2">
    <location>
        <begin position="1"/>
        <end position="22"/>
    </location>
</feature>
<evidence type="ECO:0000313" key="4">
    <source>
        <dbReference type="Proteomes" id="UP000641514"/>
    </source>
</evidence>
<organism evidence="3 4">
    <name type="scientific">Hoyosella rhizosphaerae</name>
    <dbReference type="NCBI Taxonomy" id="1755582"/>
    <lineage>
        <taxon>Bacteria</taxon>
        <taxon>Bacillati</taxon>
        <taxon>Actinomycetota</taxon>
        <taxon>Actinomycetes</taxon>
        <taxon>Mycobacteriales</taxon>
        <taxon>Hoyosellaceae</taxon>
        <taxon>Hoyosella</taxon>
    </lineage>
</organism>